<evidence type="ECO:0000313" key="3">
    <source>
        <dbReference type="Proteomes" id="UP000554482"/>
    </source>
</evidence>
<feature type="compositionally biased region" description="Low complexity" evidence="1">
    <location>
        <begin position="181"/>
        <end position="194"/>
    </location>
</feature>
<keyword evidence="3" id="KW-1185">Reference proteome</keyword>
<feature type="region of interest" description="Disordered" evidence="1">
    <location>
        <begin position="101"/>
        <end position="133"/>
    </location>
</feature>
<dbReference type="Proteomes" id="UP000554482">
    <property type="component" value="Unassembled WGS sequence"/>
</dbReference>
<dbReference type="PANTHER" id="PTHR36723">
    <property type="entry name" value="F22C12.19"/>
    <property type="match status" value="1"/>
</dbReference>
<evidence type="ECO:0000256" key="1">
    <source>
        <dbReference type="SAM" id="MobiDB-lite"/>
    </source>
</evidence>
<proteinExistence type="predicted"/>
<comment type="caution">
    <text evidence="2">The sequence shown here is derived from an EMBL/GenBank/DDBJ whole genome shotgun (WGS) entry which is preliminary data.</text>
</comment>
<protein>
    <submittedName>
        <fullName evidence="2">Uncharacterized protein</fullName>
    </submittedName>
</protein>
<name>A0A7J6V672_THATH</name>
<dbReference type="EMBL" id="JABWDY010037738">
    <property type="protein sequence ID" value="KAF5180188.1"/>
    <property type="molecule type" value="Genomic_DNA"/>
</dbReference>
<dbReference type="AlphaFoldDB" id="A0A7J6V672"/>
<feature type="compositionally biased region" description="Basic residues" evidence="1">
    <location>
        <begin position="108"/>
        <end position="124"/>
    </location>
</feature>
<sequence>MSSQNSLKFGSPQRGLASFDWQLKLGLPREISLRVTKPDNELTHHENDVREEFGHSKSRGLDQCQRQLHTSEKLIHAGHSPRLLAAAQTLYEIARHSAADKNSGKLRWPNKHSQKAMKARKPRSTGKTEAMSSKPRLVLEHTESVEIMENTLSSKKPKYTNNRKMDFSHANHVGRAQMKWSSIASSSRSSPSRSENLEAKQLPSDTVKLGMMPPFKRTLDRACDSQIRKAVSIDWGRVGSKHDR</sequence>
<feature type="compositionally biased region" description="Basic and acidic residues" evidence="1">
    <location>
        <begin position="38"/>
        <end position="55"/>
    </location>
</feature>
<evidence type="ECO:0000313" key="2">
    <source>
        <dbReference type="EMBL" id="KAF5180188.1"/>
    </source>
</evidence>
<gene>
    <name evidence="2" type="ORF">FRX31_030220</name>
</gene>
<feature type="region of interest" description="Disordered" evidence="1">
    <location>
        <begin position="38"/>
        <end position="60"/>
    </location>
</feature>
<organism evidence="2 3">
    <name type="scientific">Thalictrum thalictroides</name>
    <name type="common">Rue-anemone</name>
    <name type="synonym">Anemone thalictroides</name>
    <dbReference type="NCBI Taxonomy" id="46969"/>
    <lineage>
        <taxon>Eukaryota</taxon>
        <taxon>Viridiplantae</taxon>
        <taxon>Streptophyta</taxon>
        <taxon>Embryophyta</taxon>
        <taxon>Tracheophyta</taxon>
        <taxon>Spermatophyta</taxon>
        <taxon>Magnoliopsida</taxon>
        <taxon>Ranunculales</taxon>
        <taxon>Ranunculaceae</taxon>
        <taxon>Thalictroideae</taxon>
        <taxon>Thalictrum</taxon>
    </lineage>
</organism>
<feature type="region of interest" description="Disordered" evidence="1">
    <location>
        <begin position="179"/>
        <end position="213"/>
    </location>
</feature>
<accession>A0A7J6V672</accession>
<dbReference type="PANTHER" id="PTHR36723:SF1">
    <property type="entry name" value="F22C12.19"/>
    <property type="match status" value="1"/>
</dbReference>
<dbReference type="OrthoDB" id="755659at2759"/>
<reference evidence="2 3" key="1">
    <citation type="submission" date="2020-06" db="EMBL/GenBank/DDBJ databases">
        <title>Transcriptomic and genomic resources for Thalictrum thalictroides and T. hernandezii: Facilitating candidate gene discovery in an emerging model plant lineage.</title>
        <authorList>
            <person name="Arias T."/>
            <person name="Riano-Pachon D.M."/>
            <person name="Di Stilio V.S."/>
        </authorList>
    </citation>
    <scope>NUCLEOTIDE SEQUENCE [LARGE SCALE GENOMIC DNA]</scope>
    <source>
        <strain evidence="3">cv. WT478/WT964</strain>
        <tissue evidence="2">Leaves</tissue>
    </source>
</reference>